<protein>
    <recommendedName>
        <fullName evidence="3 9">Transcription elongation factor SPT5</fullName>
    </recommendedName>
</protein>
<proteinExistence type="inferred from homology"/>
<evidence type="ECO:0000256" key="6">
    <source>
        <dbReference type="ARBA" id="ARBA00023242"/>
    </source>
</evidence>
<comment type="subcellular location">
    <subcellularLocation>
        <location evidence="1 9">Nucleus</location>
    </subcellularLocation>
</comment>
<evidence type="ECO:0000313" key="13">
    <source>
        <dbReference type="Proteomes" id="UP000327013"/>
    </source>
</evidence>
<dbReference type="GO" id="GO:0006368">
    <property type="term" value="P:transcription elongation by RNA polymerase II"/>
    <property type="evidence" value="ECO:0007669"/>
    <property type="project" value="TreeGrafter"/>
</dbReference>
<dbReference type="FunFam" id="2.30.30.30:FF:000029">
    <property type="entry name" value="Transcription elongation factor SPT5"/>
    <property type="match status" value="1"/>
</dbReference>
<dbReference type="SUPFAM" id="SSF50104">
    <property type="entry name" value="Translation proteins SH3-like domain"/>
    <property type="match status" value="1"/>
</dbReference>
<evidence type="ECO:0000256" key="5">
    <source>
        <dbReference type="ARBA" id="ARBA00023163"/>
    </source>
</evidence>
<dbReference type="CDD" id="cd06082">
    <property type="entry name" value="KOW_Spt5_2"/>
    <property type="match status" value="1"/>
</dbReference>
<feature type="region of interest" description="Disordered" evidence="10">
    <location>
        <begin position="826"/>
        <end position="899"/>
    </location>
</feature>
<evidence type="ECO:0000256" key="9">
    <source>
        <dbReference type="PIRNR" id="PIRNR036945"/>
    </source>
</evidence>
<name>A0A5N6KPQ8_9ROSI</name>
<dbReference type="GO" id="GO:0032044">
    <property type="term" value="C:DSIF complex"/>
    <property type="evidence" value="ECO:0007669"/>
    <property type="project" value="TreeGrafter"/>
</dbReference>
<dbReference type="InterPro" id="IPR039385">
    <property type="entry name" value="NGN_Euk"/>
</dbReference>
<dbReference type="InterPro" id="IPR005100">
    <property type="entry name" value="NGN-domain"/>
</dbReference>
<dbReference type="Pfam" id="PF11942">
    <property type="entry name" value="Spt5_N"/>
    <property type="match status" value="1"/>
</dbReference>
<evidence type="ECO:0000313" key="12">
    <source>
        <dbReference type="EMBL" id="KAB8337069.1"/>
    </source>
</evidence>
<feature type="compositionally biased region" description="Polar residues" evidence="10">
    <location>
        <begin position="743"/>
        <end position="752"/>
    </location>
</feature>
<dbReference type="EMBL" id="VIBQ01000009">
    <property type="protein sequence ID" value="KAB8337069.1"/>
    <property type="molecule type" value="Genomic_DNA"/>
</dbReference>
<gene>
    <name evidence="12" type="ORF">FH972_021373</name>
</gene>
<dbReference type="GO" id="GO:0003729">
    <property type="term" value="F:mRNA binding"/>
    <property type="evidence" value="ECO:0007669"/>
    <property type="project" value="TreeGrafter"/>
</dbReference>
<feature type="compositionally biased region" description="Acidic residues" evidence="10">
    <location>
        <begin position="71"/>
        <end position="91"/>
    </location>
</feature>
<evidence type="ECO:0000256" key="1">
    <source>
        <dbReference type="ARBA" id="ARBA00004123"/>
    </source>
</evidence>
<keyword evidence="13" id="KW-1185">Reference proteome</keyword>
<feature type="domain" description="KOW" evidence="11">
    <location>
        <begin position="500"/>
        <end position="527"/>
    </location>
</feature>
<dbReference type="SMART" id="SM00739">
    <property type="entry name" value="KOW"/>
    <property type="match status" value="4"/>
</dbReference>
<dbReference type="PANTHER" id="PTHR11125">
    <property type="entry name" value="SUPPRESSOR OF TY 5"/>
    <property type="match status" value="1"/>
</dbReference>
<keyword evidence="6 9" id="KW-0539">Nucleus</keyword>
<dbReference type="GO" id="GO:0032784">
    <property type="term" value="P:regulation of DNA-templated transcription elongation"/>
    <property type="evidence" value="ECO:0007669"/>
    <property type="project" value="InterPro"/>
</dbReference>
<dbReference type="InterPro" id="IPR041976">
    <property type="entry name" value="KOW_Spt5_3"/>
</dbReference>
<dbReference type="Proteomes" id="UP000327013">
    <property type="component" value="Unassembled WGS sequence"/>
</dbReference>
<dbReference type="CDD" id="cd06085">
    <property type="entry name" value="KOW_Spt5_5"/>
    <property type="match status" value="1"/>
</dbReference>
<dbReference type="OrthoDB" id="28901at2759"/>
<dbReference type="InterPro" id="IPR039659">
    <property type="entry name" value="SPT5"/>
</dbReference>
<organism evidence="12 13">
    <name type="scientific">Carpinus fangiana</name>
    <dbReference type="NCBI Taxonomy" id="176857"/>
    <lineage>
        <taxon>Eukaryota</taxon>
        <taxon>Viridiplantae</taxon>
        <taxon>Streptophyta</taxon>
        <taxon>Embryophyta</taxon>
        <taxon>Tracheophyta</taxon>
        <taxon>Spermatophyta</taxon>
        <taxon>Magnoliopsida</taxon>
        <taxon>eudicotyledons</taxon>
        <taxon>Gunneridae</taxon>
        <taxon>Pentapetalae</taxon>
        <taxon>rosids</taxon>
        <taxon>fabids</taxon>
        <taxon>Fagales</taxon>
        <taxon>Betulaceae</taxon>
        <taxon>Carpinus</taxon>
    </lineage>
</organism>
<keyword evidence="4" id="KW-0507">mRNA processing</keyword>
<dbReference type="AlphaFoldDB" id="A0A5N6KPQ8"/>
<dbReference type="CDD" id="cd06084">
    <property type="entry name" value="KOW_Spt5_4"/>
    <property type="match status" value="1"/>
</dbReference>
<dbReference type="Gene3D" id="2.30.30.30">
    <property type="match status" value="3"/>
</dbReference>
<dbReference type="Pfam" id="PF23291">
    <property type="entry name" value="KOW4_SPT5"/>
    <property type="match status" value="1"/>
</dbReference>
<feature type="compositionally biased region" description="Low complexity" evidence="10">
    <location>
        <begin position="987"/>
        <end position="1009"/>
    </location>
</feature>
<dbReference type="Pfam" id="PF03439">
    <property type="entry name" value="Spt5-NGN"/>
    <property type="match status" value="1"/>
</dbReference>
<dbReference type="InterPro" id="IPR041973">
    <property type="entry name" value="KOW_Spt5_1"/>
</dbReference>
<dbReference type="PANTHER" id="PTHR11125:SF7">
    <property type="entry name" value="TRANSCRIPTION ELONGATION FACTOR SPT5"/>
    <property type="match status" value="1"/>
</dbReference>
<dbReference type="Pfam" id="PF23037">
    <property type="entry name" value="KOWx_SPT5"/>
    <property type="match status" value="1"/>
</dbReference>
<dbReference type="InterPro" id="IPR014722">
    <property type="entry name" value="Rib_uL2_dom2"/>
</dbReference>
<comment type="similarity">
    <text evidence="2 9">Belongs to the SPT5 family.</text>
</comment>
<reference evidence="12 13" key="1">
    <citation type="submission" date="2019-06" db="EMBL/GenBank/DDBJ databases">
        <title>A chromosomal-level reference genome of Carpinus fangiana (Coryloideae, Betulaceae).</title>
        <authorList>
            <person name="Yang X."/>
            <person name="Wang Z."/>
            <person name="Zhang L."/>
            <person name="Hao G."/>
            <person name="Liu J."/>
            <person name="Yang Y."/>
        </authorList>
    </citation>
    <scope>NUCLEOTIDE SEQUENCE [LARGE SCALE GENOMIC DNA]</scope>
    <source>
        <strain evidence="12">Cfa_2016G</strain>
        <tissue evidence="12">Leaf</tissue>
    </source>
</reference>
<evidence type="ECO:0000259" key="11">
    <source>
        <dbReference type="SMART" id="SM00739"/>
    </source>
</evidence>
<dbReference type="Pfam" id="PF23290">
    <property type="entry name" value="KOW5_SPT5"/>
    <property type="match status" value="1"/>
</dbReference>
<feature type="compositionally biased region" description="Gly residues" evidence="10">
    <location>
        <begin position="887"/>
        <end position="899"/>
    </location>
</feature>
<accession>A0A5N6KPQ8</accession>
<dbReference type="InterPro" id="IPR017071">
    <property type="entry name" value="TF_Spt5_eukaryote"/>
</dbReference>
<comment type="subunit">
    <text evidence="8">Component of the SPT4-SPT5 complex. Interacts with RNA polymerase II.</text>
</comment>
<dbReference type="InterPro" id="IPR041975">
    <property type="entry name" value="KOW_Spt5_2"/>
</dbReference>
<dbReference type="CDD" id="cd06083">
    <property type="entry name" value="KOW_Spt5_3"/>
    <property type="match status" value="1"/>
</dbReference>
<comment type="caution">
    <text evidence="12">The sequence shown here is derived from an EMBL/GenBank/DDBJ whole genome shotgun (WGS) entry which is preliminary data.</text>
</comment>
<dbReference type="InterPro" id="IPR022581">
    <property type="entry name" value="Spt5_N"/>
</dbReference>
<feature type="compositionally biased region" description="Low complexity" evidence="10">
    <location>
        <begin position="959"/>
        <end position="974"/>
    </location>
</feature>
<dbReference type="PIRSF" id="PIRSF036945">
    <property type="entry name" value="Spt5"/>
    <property type="match status" value="1"/>
</dbReference>
<dbReference type="InterPro" id="IPR041977">
    <property type="entry name" value="KOW_Spt5_4"/>
</dbReference>
<dbReference type="InterPro" id="IPR036735">
    <property type="entry name" value="NGN_dom_sf"/>
</dbReference>
<feature type="domain" description="KOW" evidence="11">
    <location>
        <begin position="553"/>
        <end position="581"/>
    </location>
</feature>
<dbReference type="InterPro" id="IPR057936">
    <property type="entry name" value="KOWx_Spt5"/>
</dbReference>
<evidence type="ECO:0000256" key="3">
    <source>
        <dbReference type="ARBA" id="ARBA00020181"/>
    </source>
</evidence>
<evidence type="ECO:0000256" key="8">
    <source>
        <dbReference type="ARBA" id="ARBA00025870"/>
    </source>
</evidence>
<feature type="compositionally biased region" description="Acidic residues" evidence="10">
    <location>
        <begin position="51"/>
        <end position="60"/>
    </location>
</feature>
<feature type="domain" description="KOW" evidence="11">
    <location>
        <begin position="676"/>
        <end position="701"/>
    </location>
</feature>
<dbReference type="GO" id="GO:0006397">
    <property type="term" value="P:mRNA processing"/>
    <property type="evidence" value="ECO:0007669"/>
    <property type="project" value="UniProtKB-KW"/>
</dbReference>
<comment type="function">
    <text evidence="7">The SPT4-SPT5 complex mediates both activation and inhibition of transcription elongation, and plays a role in pre-mRNA processing. This complex seems to be important for the stability of the RNA polymerase II elongation machinery on the chromatin template but not for the inherent ability of this machinery to translocate down the gene.</text>
</comment>
<evidence type="ECO:0000256" key="7">
    <source>
        <dbReference type="ARBA" id="ARBA00024691"/>
    </source>
</evidence>
<dbReference type="InterPro" id="IPR008991">
    <property type="entry name" value="Translation_prot_SH3-like_sf"/>
</dbReference>
<dbReference type="GO" id="GO:0006357">
    <property type="term" value="P:regulation of transcription by RNA polymerase II"/>
    <property type="evidence" value="ECO:0007669"/>
    <property type="project" value="InterPro"/>
</dbReference>
<dbReference type="CDD" id="cd06081">
    <property type="entry name" value="KOW_Spt5_1"/>
    <property type="match status" value="1"/>
</dbReference>
<dbReference type="InterPro" id="IPR005824">
    <property type="entry name" value="KOW"/>
</dbReference>
<feature type="compositionally biased region" description="Acidic residues" evidence="10">
    <location>
        <begin position="133"/>
        <end position="152"/>
    </location>
</feature>
<dbReference type="FunFam" id="2.30.30.30:FF:000018">
    <property type="entry name" value="Transcription elongation factor SPT5"/>
    <property type="match status" value="1"/>
</dbReference>
<dbReference type="Gene3D" id="3.30.70.940">
    <property type="entry name" value="NusG, N-terminal domain"/>
    <property type="match status" value="1"/>
</dbReference>
<feature type="compositionally biased region" description="Basic residues" evidence="10">
    <location>
        <begin position="115"/>
        <end position="126"/>
    </location>
</feature>
<feature type="region of interest" description="Disordered" evidence="10">
    <location>
        <begin position="1"/>
        <end position="173"/>
    </location>
</feature>
<keyword evidence="5 9" id="KW-0804">Transcription</keyword>
<feature type="region of interest" description="Disordered" evidence="10">
    <location>
        <begin position="928"/>
        <end position="1016"/>
    </location>
</feature>
<dbReference type="CDD" id="cd09888">
    <property type="entry name" value="NGN_Euk"/>
    <property type="match status" value="1"/>
</dbReference>
<feature type="region of interest" description="Disordered" evidence="10">
    <location>
        <begin position="735"/>
        <end position="768"/>
    </location>
</feature>
<dbReference type="Pfam" id="PF23284">
    <property type="entry name" value="KOW2_Spt5"/>
    <property type="match status" value="1"/>
</dbReference>
<dbReference type="InterPro" id="IPR041978">
    <property type="entry name" value="KOW_Spt5_5"/>
</dbReference>
<evidence type="ECO:0000256" key="2">
    <source>
        <dbReference type="ARBA" id="ARBA00006956"/>
    </source>
</evidence>
<feature type="domain" description="KOW" evidence="11">
    <location>
        <begin position="769"/>
        <end position="796"/>
    </location>
</feature>
<sequence length="1016" mass="109142">MSDAESDDVPFNPAPAYGSDEEEDDAPQPASRSVSPRKRPRQTSEEGTGGGDDEDDEGPGEDLNASRAKDDAEDEDDEDEEDDDEDDDEEVQVCLGRSASRSSRRQVQEIANLSKGHRRKRYKRDRRNQFLDVEAEVDDEDEGLDDDEDEGPGNDFVADTHPDDEGLAPGEDIDDAHHRELDRKRQQEIELDAEEQAARFKERYGRNRVAAADSVIVPQRLLLPSVEDPTIWGVRCKKGKEQEIIRAIYKRLGDRINTRDPLAITAAFERASTAMEGFIYVEGRKRPDIITATENIPNCYPHSKDAIILVSIPEMPDLLRVQKTKTLDPGMYVRIKRPLKYQGDLAQITEIDGNGVDLEVRIVPREDYGMAEDQNAPSLANGGLDAAAAAKRKRMNAFGKGALARRAPQRLFSEVEAKKRHGRMLQQVASYNNKQFTYMGNTYINGFLHLPTKIPNLQSENVNPTLEEVSMFTSGAEDGAENLDLAALAQTLKASNIAANYLPGDLVEVYQGEQQGVIGKAVTVHGDIVTLKVSEGELQGQTIEAPVKGLRKRFREGDHVRVIGGSKYQDEVGMVVRIKDDRVSLLSDATQAEITVFSKDLRAATDTVMGQASGKYDLQDLVQLDPSTVGVVIKVDRESLRVLDQDGGVRTILPSQITDKIEKRKFAAATDREGSEIRNDDTVKEYGGEQRQGRVLHIHRAYLFLHNRTQLENAGIFVVRATSVLTVAAAKGGRATGPDLSKMNPNLNRNGPGSNGHAMPPPPKYAGRDRLLGKTVIVRRGPYKSLLGIVKDTTEKEARVELHSKSKIISVSKDIISVKDPITGATQDMSRFNSRPSGPPPGSYGGSARVPTGYDGSRTPAAYAGSATPGWAGTSSGKTPGWSRSGAGAGGRTPAAGGYGGSTSYGGYGGATSYGGATAYGGGMTSYGGGTSYGDVSGSRTPAAYNRGGATPAHNPYDTGAPTPGAYAAPTPGASGDHATPGYGLSAPTPGAGAPTPALYTGAPTPGGAADDDGYE</sequence>
<evidence type="ECO:0000256" key="4">
    <source>
        <dbReference type="ARBA" id="ARBA00022664"/>
    </source>
</evidence>
<evidence type="ECO:0000256" key="10">
    <source>
        <dbReference type="SAM" id="MobiDB-lite"/>
    </source>
</evidence>